<sequence>MEWDVLDKISFCVTYNAANIVGAVNILGWTHCGCMAHKLNITLQHPLKIMDDTLKKVKKIVGHYRASYKAKEKLMEYQVKVQRISQPLVLINSVPTRWNSTYFMTERFIHLQDAVRATTPILDVDLPIITGEEWTALRQLWKVLKPFDEAMKELSAEKYVCVSKAIAVISALNDVMEELKRKPAYFDAIKKHSSMHRNPIKK</sequence>
<accession>A0ACC2QLY9</accession>
<gene>
    <name evidence="1" type="ORF">PYW08_005998</name>
</gene>
<name>A0ACC2QLY9_9NEOP</name>
<organism evidence="1 2">
    <name type="scientific">Mythimna loreyi</name>
    <dbReference type="NCBI Taxonomy" id="667449"/>
    <lineage>
        <taxon>Eukaryota</taxon>
        <taxon>Metazoa</taxon>
        <taxon>Ecdysozoa</taxon>
        <taxon>Arthropoda</taxon>
        <taxon>Hexapoda</taxon>
        <taxon>Insecta</taxon>
        <taxon>Pterygota</taxon>
        <taxon>Neoptera</taxon>
        <taxon>Endopterygota</taxon>
        <taxon>Lepidoptera</taxon>
        <taxon>Glossata</taxon>
        <taxon>Ditrysia</taxon>
        <taxon>Noctuoidea</taxon>
        <taxon>Noctuidae</taxon>
        <taxon>Noctuinae</taxon>
        <taxon>Hadenini</taxon>
        <taxon>Mythimna</taxon>
    </lineage>
</organism>
<keyword evidence="2" id="KW-1185">Reference proteome</keyword>
<proteinExistence type="predicted"/>
<comment type="caution">
    <text evidence="1">The sequence shown here is derived from an EMBL/GenBank/DDBJ whole genome shotgun (WGS) entry which is preliminary data.</text>
</comment>
<dbReference type="EMBL" id="CM056795">
    <property type="protein sequence ID" value="KAJ8720533.1"/>
    <property type="molecule type" value="Genomic_DNA"/>
</dbReference>
<protein>
    <submittedName>
        <fullName evidence="1">Uncharacterized protein</fullName>
    </submittedName>
</protein>
<reference evidence="1" key="1">
    <citation type="submission" date="2023-03" db="EMBL/GenBank/DDBJ databases">
        <title>Chromosome-level genomes of two armyworms, Mythimna separata and Mythimna loreyi, provide insights into the biosynthesis and reception of sex pheromones.</title>
        <authorList>
            <person name="Zhao H."/>
        </authorList>
    </citation>
    <scope>NUCLEOTIDE SEQUENCE</scope>
    <source>
        <strain evidence="1">BeijingLab</strain>
    </source>
</reference>
<evidence type="ECO:0000313" key="2">
    <source>
        <dbReference type="Proteomes" id="UP001231649"/>
    </source>
</evidence>
<dbReference type="Proteomes" id="UP001231649">
    <property type="component" value="Chromosome 19"/>
</dbReference>
<evidence type="ECO:0000313" key="1">
    <source>
        <dbReference type="EMBL" id="KAJ8720533.1"/>
    </source>
</evidence>